<dbReference type="GO" id="GO:0003677">
    <property type="term" value="F:DNA binding"/>
    <property type="evidence" value="ECO:0007669"/>
    <property type="project" value="UniProtKB-KW"/>
</dbReference>
<dbReference type="SUPFAM" id="SSF46785">
    <property type="entry name" value="Winged helix' DNA-binding domain"/>
    <property type="match status" value="1"/>
</dbReference>
<dbReference type="CDD" id="cd00090">
    <property type="entry name" value="HTH_ARSR"/>
    <property type="match status" value="1"/>
</dbReference>
<reference evidence="2" key="1">
    <citation type="submission" date="2013-08" db="EMBL/GenBank/DDBJ databases">
        <authorList>
            <person name="Durkin A.S."/>
            <person name="Haft D.R."/>
            <person name="McCorrison J."/>
            <person name="Torralba M."/>
            <person name="Gillis M."/>
            <person name="Haft D.H."/>
            <person name="Methe B."/>
            <person name="Sutton G."/>
            <person name="Nelson K.E."/>
        </authorList>
    </citation>
    <scope>NUCLEOTIDE SEQUENCE [LARGE SCALE GENOMIC DNA]</scope>
    <source>
        <strain evidence="2">F0233</strain>
    </source>
</reference>
<dbReference type="OrthoDB" id="3375207at2"/>
<dbReference type="AlphaFoldDB" id="U2QB61"/>
<comment type="caution">
    <text evidence="2">The sequence shown here is derived from an EMBL/GenBank/DDBJ whole genome shotgun (WGS) entry which is preliminary data.</text>
</comment>
<keyword evidence="3" id="KW-1185">Reference proteome</keyword>
<dbReference type="InterPro" id="IPR011991">
    <property type="entry name" value="ArsR-like_HTH"/>
</dbReference>
<dbReference type="InterPro" id="IPR050313">
    <property type="entry name" value="Carb_Metab_HTH_regulators"/>
</dbReference>
<dbReference type="EMBL" id="ACVN02000232">
    <property type="protein sequence ID" value="ERK53656.1"/>
    <property type="molecule type" value="Genomic_DNA"/>
</dbReference>
<feature type="region of interest" description="Disordered" evidence="1">
    <location>
        <begin position="224"/>
        <end position="259"/>
    </location>
</feature>
<dbReference type="Proteomes" id="UP000017052">
    <property type="component" value="Unassembled WGS sequence"/>
</dbReference>
<dbReference type="InterPro" id="IPR036390">
    <property type="entry name" value="WH_DNA-bd_sf"/>
</dbReference>
<dbReference type="Gene3D" id="1.10.10.10">
    <property type="entry name" value="Winged helix-like DNA-binding domain superfamily/Winged helix DNA-binding domain"/>
    <property type="match status" value="1"/>
</dbReference>
<name>U2QB61_9ACTN</name>
<accession>U2QB61</accession>
<dbReference type="PANTHER" id="PTHR30363">
    <property type="entry name" value="HTH-TYPE TRANSCRIPTIONAL REGULATOR SRLR-RELATED"/>
    <property type="match status" value="1"/>
</dbReference>
<keyword evidence="2" id="KW-0238">DNA-binding</keyword>
<dbReference type="GeneID" id="95360560"/>
<evidence type="ECO:0000313" key="3">
    <source>
        <dbReference type="Proteomes" id="UP000017052"/>
    </source>
</evidence>
<feature type="compositionally biased region" description="Basic and acidic residues" evidence="1">
    <location>
        <begin position="241"/>
        <end position="259"/>
    </location>
</feature>
<dbReference type="InterPro" id="IPR036388">
    <property type="entry name" value="WH-like_DNA-bd_sf"/>
</dbReference>
<organism evidence="2 3">
    <name type="scientific">Propionibacterium acidifaciens F0233</name>
    <dbReference type="NCBI Taxonomy" id="553198"/>
    <lineage>
        <taxon>Bacteria</taxon>
        <taxon>Bacillati</taxon>
        <taxon>Actinomycetota</taxon>
        <taxon>Actinomycetes</taxon>
        <taxon>Propionibacteriales</taxon>
        <taxon>Propionibacteriaceae</taxon>
        <taxon>Propionibacterium</taxon>
    </lineage>
</organism>
<dbReference type="Pfam" id="PF12840">
    <property type="entry name" value="HTH_20"/>
    <property type="match status" value="1"/>
</dbReference>
<dbReference type="PANTHER" id="PTHR30363:SF28">
    <property type="entry name" value="TRANSCRIPTIONAL REGULATORY PROTEIN-RELATED"/>
    <property type="match status" value="1"/>
</dbReference>
<evidence type="ECO:0000313" key="2">
    <source>
        <dbReference type="EMBL" id="ERK53656.1"/>
    </source>
</evidence>
<proteinExistence type="predicted"/>
<evidence type="ECO:0000256" key="1">
    <source>
        <dbReference type="SAM" id="MobiDB-lite"/>
    </source>
</evidence>
<sequence length="259" mass="27527">MKSVTRPGGESGTGEESTRHHVLQELFSNGPATAAELAERLGVTPAAIRRHLGVLEAGGRIVERERPVRGRRGRGRPAKEYVLTDRGRSAFFQDYDTLALEALSALVEAAGPSAVVRVGERRHGEVEARYRQLRAEAPDADPVEALATVLGEEGYAAHVREAPGGHQLCQYHCPVAHVAARYPQLCEAETSLFARLLGSRVQRIATIAHGDGVCTTNVPLDGVPIAGRAGPPAGGRGGAPTDHRSGTSTDHHNREAARA</sequence>
<protein>
    <submittedName>
        <fullName evidence="2">DNA-binding helix-turn-helix protein</fullName>
    </submittedName>
</protein>
<gene>
    <name evidence="2" type="ORF">HMPREF0682_1338</name>
</gene>
<dbReference type="RefSeq" id="WP_021798142.1">
    <property type="nucleotide sequence ID" value="NZ_ACVN02000232.1"/>
</dbReference>